<feature type="chain" id="PRO_5032270804" evidence="2">
    <location>
        <begin position="33"/>
        <end position="500"/>
    </location>
</feature>
<comment type="caution">
    <text evidence="3">The sequence shown here is derived from an EMBL/GenBank/DDBJ whole genome shotgun (WGS) entry which is preliminary data.</text>
</comment>
<organism evidence="3 4">
    <name type="scientific">Colocasia esculenta</name>
    <name type="common">Wild taro</name>
    <name type="synonym">Arum esculentum</name>
    <dbReference type="NCBI Taxonomy" id="4460"/>
    <lineage>
        <taxon>Eukaryota</taxon>
        <taxon>Viridiplantae</taxon>
        <taxon>Streptophyta</taxon>
        <taxon>Embryophyta</taxon>
        <taxon>Tracheophyta</taxon>
        <taxon>Spermatophyta</taxon>
        <taxon>Magnoliopsida</taxon>
        <taxon>Liliopsida</taxon>
        <taxon>Araceae</taxon>
        <taxon>Aroideae</taxon>
        <taxon>Colocasieae</taxon>
        <taxon>Colocasia</taxon>
    </lineage>
</organism>
<keyword evidence="2" id="KW-0732">Signal</keyword>
<feature type="signal peptide" evidence="2">
    <location>
        <begin position="1"/>
        <end position="32"/>
    </location>
</feature>
<dbReference type="AlphaFoldDB" id="A0A843VHG6"/>
<feature type="transmembrane region" description="Helical" evidence="1">
    <location>
        <begin position="373"/>
        <end position="399"/>
    </location>
</feature>
<dbReference type="EMBL" id="NMUH01001517">
    <property type="protein sequence ID" value="MQL93110.1"/>
    <property type="molecule type" value="Genomic_DNA"/>
</dbReference>
<reference evidence="3" key="1">
    <citation type="submission" date="2017-07" db="EMBL/GenBank/DDBJ databases">
        <title>Taro Niue Genome Assembly and Annotation.</title>
        <authorList>
            <person name="Atibalentja N."/>
            <person name="Keating K."/>
            <person name="Fields C.J."/>
        </authorList>
    </citation>
    <scope>NUCLEOTIDE SEQUENCE</scope>
    <source>
        <strain evidence="3">Niue_2</strain>
        <tissue evidence="3">Leaf</tissue>
    </source>
</reference>
<feature type="transmembrane region" description="Helical" evidence="1">
    <location>
        <begin position="411"/>
        <end position="436"/>
    </location>
</feature>
<gene>
    <name evidence="3" type="ORF">Taro_025747</name>
</gene>
<name>A0A843VHG6_COLES</name>
<dbReference type="Proteomes" id="UP000652761">
    <property type="component" value="Unassembled WGS sequence"/>
</dbReference>
<keyword evidence="1" id="KW-1133">Transmembrane helix</keyword>
<sequence>MPLACWACRGLQASSLAWFLLCLPRLFSRCLAHDGLSPSEVVSIAWDPHPRKPVEGVFRATSMLELAAELADSRDTKVVEVFSSRRGPDSPLSHYLSLCWFRSHVVVLGEARARLASRGRAWRVPLLDASIDGLVAVVVMMFPHDASKYDSFRSLILGCQSVVALTYMDSRPHGVSEGSFLFSEFLLLWPVRDCVVARCVHAVVARLALDSLAGVSPVWRMVAGKSRCAAPSLRHLSVVVVDLVLAGCELWLRCIAWLPCVLNYASVVLVEVLPGPACIVSAVLLVAVFSMKATVVLPPWFKVCRLVGLCSGEWDSCVPVVRWFASLLAPCVLLQMVVWAGADVAFCALLGLQSFACGFWRVFGEESFLLARGVVSAAGAPVALSVVCQALVVACVLVFPHFGSKCVQLWYPALVWVPLSGCAANSSLVLWLCVVLTMRKVFMRPTGDSGCHFRVLRVLRVHLVSLLDRKEGFAGDRVGFGIAQHLWGCRPSWTPHVWLE</sequence>
<keyword evidence="1" id="KW-0472">Membrane</keyword>
<protein>
    <submittedName>
        <fullName evidence="3">Uncharacterized protein</fullName>
    </submittedName>
</protein>
<proteinExistence type="predicted"/>
<evidence type="ECO:0000313" key="3">
    <source>
        <dbReference type="EMBL" id="MQL93110.1"/>
    </source>
</evidence>
<accession>A0A843VHG6</accession>
<keyword evidence="1" id="KW-0812">Transmembrane</keyword>
<keyword evidence="4" id="KW-1185">Reference proteome</keyword>
<evidence type="ECO:0000313" key="4">
    <source>
        <dbReference type="Proteomes" id="UP000652761"/>
    </source>
</evidence>
<evidence type="ECO:0000256" key="2">
    <source>
        <dbReference type="SAM" id="SignalP"/>
    </source>
</evidence>
<feature type="transmembrane region" description="Helical" evidence="1">
    <location>
        <begin position="277"/>
        <end position="301"/>
    </location>
</feature>
<evidence type="ECO:0000256" key="1">
    <source>
        <dbReference type="SAM" id="Phobius"/>
    </source>
</evidence>